<dbReference type="PANTHER" id="PTHR10799">
    <property type="entry name" value="SNF2/RAD54 HELICASE FAMILY"/>
    <property type="match status" value="1"/>
</dbReference>
<dbReference type="SUPFAM" id="SSF52540">
    <property type="entry name" value="P-loop containing nucleoside triphosphate hydrolases"/>
    <property type="match status" value="2"/>
</dbReference>
<dbReference type="InterPro" id="IPR038718">
    <property type="entry name" value="SNF2-like_sf"/>
</dbReference>
<dbReference type="CDD" id="cd18793">
    <property type="entry name" value="SF2_C_SNF"/>
    <property type="match status" value="1"/>
</dbReference>
<comment type="subcellular location">
    <subcellularLocation>
        <location evidence="1">Nucleus</location>
    </subcellularLocation>
</comment>
<evidence type="ECO:0000259" key="11">
    <source>
        <dbReference type="PROSITE" id="PS51194"/>
    </source>
</evidence>
<evidence type="ECO:0000256" key="3">
    <source>
        <dbReference type="ARBA" id="ARBA00022741"/>
    </source>
</evidence>
<dbReference type="InterPro" id="IPR014001">
    <property type="entry name" value="Helicase_ATP-bd"/>
</dbReference>
<keyword evidence="3" id="KW-0547">Nucleotide-binding</keyword>
<evidence type="ECO:0000256" key="6">
    <source>
        <dbReference type="ARBA" id="ARBA00022840"/>
    </source>
</evidence>
<evidence type="ECO:0000256" key="2">
    <source>
        <dbReference type="ARBA" id="ARBA00007025"/>
    </source>
</evidence>
<dbReference type="GO" id="GO:0005634">
    <property type="term" value="C:nucleus"/>
    <property type="evidence" value="ECO:0007669"/>
    <property type="project" value="UniProtKB-SubCell"/>
</dbReference>
<dbReference type="InterPro" id="IPR001650">
    <property type="entry name" value="Helicase_C-like"/>
</dbReference>
<dbReference type="Gene3D" id="3.40.50.300">
    <property type="entry name" value="P-loop containing nucleotide triphosphate hydrolases"/>
    <property type="match status" value="2"/>
</dbReference>
<dbReference type="GO" id="GO:0005524">
    <property type="term" value="F:ATP binding"/>
    <property type="evidence" value="ECO:0007669"/>
    <property type="project" value="UniProtKB-KW"/>
</dbReference>
<dbReference type="GO" id="GO:0016787">
    <property type="term" value="F:hydrolase activity"/>
    <property type="evidence" value="ECO:0007669"/>
    <property type="project" value="UniProtKB-KW"/>
</dbReference>
<sequence length="787" mass="89903">MALKGSFQLIISRRIETRRDSMETPDLTYSVSPPSSPSPGTPASDVQSFKDWQSEKKLQRLRFLVEKSKIYASILSERLASTPSSTTPKPEEKTAEPAVESGSSNEEPQPKKSTRKGRSRKAKPSKGQQSILSFVSKEDVEKVTADKASDLSTKDQIAQLAKEEPKEEAVVDSRPSIRQPSLVTGGQLHPYQLAGVEWLISLYENGLNGVLADEMGLGKTLQTISFLSHLIEHKVSGPFLIVAPLSTIENWCNEFHRFSPTIKVIKYHGTKEERGQIRAKQFRRASHMPVVVSSYDIIMRDATYLQKQQWKYIIVDEGHRLKNMNSRLIRVLKSFDSANRLLLTGTPLQNNLAELWSLLNFLLPDIFSDLDLFQQWFEGVGSDEFGETENVNLINSLHSILRPFLLRRVKSDVEKFLPDKREYIIYGTLTQDQADLYERIVNKTVKEYIIDKLLELRGGHKRIGLRQDAQEGGRKRRKTARPKNGYGEYDDEKYFEELENLEATNFLSEQDLIDQQNDDILEQATREAKSKNLQNIVMQLRLACDSPHLFFYPWTGNEKVDNRIITASGKMIILDKLVKRLFKDGHKVLIFSQFTKMLNLLHDWADMKRYSVCRIDGTTSQQDRQQQIEQFNSDKKVKLFLLSTRAGGLGINLTAADTVILFDSDWNPQQDLQAIDRVHRIGQTKPVMVYRLATENTVEETLLDKASSKRRLEKLVIENGRFIGPSSKPELDARELQVQVSTIKRKGESEAGYISDRDFETILDRSPEAYQRAQNGKEHFDTSIICV</sequence>
<evidence type="ECO:0000256" key="8">
    <source>
        <dbReference type="ARBA" id="ARBA00023242"/>
    </source>
</evidence>
<keyword evidence="4" id="KW-0378">Hydrolase</keyword>
<evidence type="ECO:0000256" key="7">
    <source>
        <dbReference type="ARBA" id="ARBA00023054"/>
    </source>
</evidence>
<reference evidence="12" key="1">
    <citation type="submission" date="2014-02" db="EMBL/GenBank/DDBJ databases">
        <authorList>
            <person name="Genoscope - CEA"/>
        </authorList>
    </citation>
    <scope>NUCLEOTIDE SEQUENCE</scope>
    <source>
        <strain evidence="12">LS3</strain>
    </source>
</reference>
<reference evidence="12" key="2">
    <citation type="submission" date="2014-06" db="EMBL/GenBank/DDBJ databases">
        <title>The complete genome of Blastobotrys (Arxula) adeninivorans LS3 - a yeast of biotechnological interest.</title>
        <authorList>
            <person name="Kunze G."/>
            <person name="Gaillardin C."/>
            <person name="Czernicka M."/>
            <person name="Durrens P."/>
            <person name="Martin T."/>
            <person name="Boer E."/>
            <person name="Gabaldon T."/>
            <person name="Cruz J."/>
            <person name="Talla E."/>
            <person name="Marck C."/>
            <person name="Goffeau A."/>
            <person name="Barbe V."/>
            <person name="Baret P."/>
            <person name="Baronian K."/>
            <person name="Beier S."/>
            <person name="Bleykasten C."/>
            <person name="Bode R."/>
            <person name="Casaregola S."/>
            <person name="Despons L."/>
            <person name="Fairhead C."/>
            <person name="Giersberg M."/>
            <person name="Gierski P."/>
            <person name="Hahnel U."/>
            <person name="Hartmann A."/>
            <person name="Jankowska D."/>
            <person name="Jubin C."/>
            <person name="Jung P."/>
            <person name="Lafontaine I."/>
            <person name="Leh-Louis V."/>
            <person name="Lemaire M."/>
            <person name="Marcet-Houben M."/>
            <person name="Mascher M."/>
            <person name="Morel G."/>
            <person name="Richard G.-F."/>
            <person name="Riechen J."/>
            <person name="Sacerdot C."/>
            <person name="Sarkar A."/>
            <person name="Savel G."/>
            <person name="Schacherer J."/>
            <person name="Sherman D."/>
            <person name="Straub M.-L."/>
            <person name="Stein N."/>
            <person name="Thierry A."/>
            <person name="Trautwein-Schult A."/>
            <person name="Westhof E."/>
            <person name="Worch S."/>
            <person name="Dujon B."/>
            <person name="Souciet J.-L."/>
            <person name="Wincker P."/>
            <person name="Scholz U."/>
            <person name="Neuveglise N."/>
        </authorList>
    </citation>
    <scope>NUCLEOTIDE SEQUENCE</scope>
    <source>
        <strain evidence="12">LS3</strain>
    </source>
</reference>
<feature type="domain" description="Helicase ATP-binding" evidence="10">
    <location>
        <begin position="200"/>
        <end position="365"/>
    </location>
</feature>
<dbReference type="PhylomeDB" id="A0A060T2Y2"/>
<evidence type="ECO:0000256" key="5">
    <source>
        <dbReference type="ARBA" id="ARBA00022806"/>
    </source>
</evidence>
<dbReference type="EMBL" id="HG937693">
    <property type="protein sequence ID" value="CDP35144.1"/>
    <property type="molecule type" value="Genomic_DNA"/>
</dbReference>
<dbReference type="Pfam" id="PF00176">
    <property type="entry name" value="SNF2-rel_dom"/>
    <property type="match status" value="1"/>
</dbReference>
<dbReference type="AlphaFoldDB" id="A0A060T2Y2"/>
<feature type="domain" description="Helicase C-terminal" evidence="11">
    <location>
        <begin position="573"/>
        <end position="735"/>
    </location>
</feature>
<dbReference type="Gene3D" id="3.40.50.10810">
    <property type="entry name" value="Tandem AAA-ATPase domain"/>
    <property type="match status" value="1"/>
</dbReference>
<evidence type="ECO:0000256" key="4">
    <source>
        <dbReference type="ARBA" id="ARBA00022801"/>
    </source>
</evidence>
<dbReference type="InterPro" id="IPR049730">
    <property type="entry name" value="SNF2/RAD54-like_C"/>
</dbReference>
<keyword evidence="8" id="KW-0539">Nucleus</keyword>
<dbReference type="PROSITE" id="PS51192">
    <property type="entry name" value="HELICASE_ATP_BIND_1"/>
    <property type="match status" value="1"/>
</dbReference>
<keyword evidence="7" id="KW-0175">Coiled coil</keyword>
<gene>
    <name evidence="12" type="ORF">GNLVRS02_ARAD1C28578g</name>
</gene>
<proteinExistence type="inferred from homology"/>
<evidence type="ECO:0000259" key="10">
    <source>
        <dbReference type="PROSITE" id="PS51192"/>
    </source>
</evidence>
<comment type="similarity">
    <text evidence="2">Belongs to the SNF2/RAD54 helicase family.</text>
</comment>
<feature type="region of interest" description="Disordered" evidence="9">
    <location>
        <begin position="14"/>
        <end position="51"/>
    </location>
</feature>
<protein>
    <submittedName>
        <fullName evidence="12">ARAD1C28578p</fullName>
    </submittedName>
</protein>
<dbReference type="Pfam" id="PF00271">
    <property type="entry name" value="Helicase_C"/>
    <property type="match status" value="1"/>
</dbReference>
<evidence type="ECO:0000256" key="1">
    <source>
        <dbReference type="ARBA" id="ARBA00004123"/>
    </source>
</evidence>
<dbReference type="PROSITE" id="PS51194">
    <property type="entry name" value="HELICASE_CTER"/>
    <property type="match status" value="1"/>
</dbReference>
<feature type="compositionally biased region" description="Polar residues" evidence="9">
    <location>
        <begin position="79"/>
        <end position="88"/>
    </location>
</feature>
<feature type="region of interest" description="Disordered" evidence="9">
    <location>
        <begin position="79"/>
        <end position="131"/>
    </location>
</feature>
<evidence type="ECO:0000256" key="9">
    <source>
        <dbReference type="SAM" id="MobiDB-lite"/>
    </source>
</evidence>
<keyword evidence="6" id="KW-0067">ATP-binding</keyword>
<name>A0A060T2Y2_BLAAD</name>
<dbReference type="FunFam" id="3.40.50.10810:FF:000015">
    <property type="entry name" value="lymphoid-specific helicase isoform X1"/>
    <property type="match status" value="1"/>
</dbReference>
<dbReference type="InterPro" id="IPR000330">
    <property type="entry name" value="SNF2_N"/>
</dbReference>
<dbReference type="GO" id="GO:0004386">
    <property type="term" value="F:helicase activity"/>
    <property type="evidence" value="ECO:0007669"/>
    <property type="project" value="UniProtKB-KW"/>
</dbReference>
<keyword evidence="5" id="KW-0347">Helicase</keyword>
<accession>A0A060T2Y2</accession>
<organism evidence="12">
    <name type="scientific">Blastobotrys adeninivorans</name>
    <name type="common">Yeast</name>
    <name type="synonym">Arxula adeninivorans</name>
    <dbReference type="NCBI Taxonomy" id="409370"/>
    <lineage>
        <taxon>Eukaryota</taxon>
        <taxon>Fungi</taxon>
        <taxon>Dikarya</taxon>
        <taxon>Ascomycota</taxon>
        <taxon>Saccharomycotina</taxon>
        <taxon>Dipodascomycetes</taxon>
        <taxon>Dipodascales</taxon>
        <taxon>Trichomonascaceae</taxon>
        <taxon>Blastobotrys</taxon>
    </lineage>
</organism>
<dbReference type="SMART" id="SM00490">
    <property type="entry name" value="HELICc"/>
    <property type="match status" value="1"/>
</dbReference>
<evidence type="ECO:0000313" key="12">
    <source>
        <dbReference type="EMBL" id="CDP35144.1"/>
    </source>
</evidence>
<feature type="compositionally biased region" description="Basic residues" evidence="9">
    <location>
        <begin position="112"/>
        <end position="124"/>
    </location>
</feature>
<dbReference type="SMART" id="SM00487">
    <property type="entry name" value="DEXDc"/>
    <property type="match status" value="1"/>
</dbReference>
<feature type="region of interest" description="Disordered" evidence="9">
    <location>
        <begin position="466"/>
        <end position="486"/>
    </location>
</feature>
<dbReference type="InterPro" id="IPR027417">
    <property type="entry name" value="P-loop_NTPase"/>
</dbReference>